<feature type="region of interest" description="Disordered" evidence="1">
    <location>
        <begin position="139"/>
        <end position="232"/>
    </location>
</feature>
<evidence type="ECO:0000313" key="3">
    <source>
        <dbReference type="Proteomes" id="UP000245119"/>
    </source>
</evidence>
<dbReference type="Proteomes" id="UP000245119">
    <property type="component" value="Linkage Group LG14"/>
</dbReference>
<reference evidence="2 3" key="1">
    <citation type="submission" date="2018-04" db="EMBL/GenBank/DDBJ databases">
        <title>The genome of golden apple snail Pomacea canaliculata provides insight into stress tolerance and invasive adaptation.</title>
        <authorList>
            <person name="Liu C."/>
            <person name="Liu B."/>
            <person name="Ren Y."/>
            <person name="Zhang Y."/>
            <person name="Wang H."/>
            <person name="Li S."/>
            <person name="Jiang F."/>
            <person name="Yin L."/>
            <person name="Zhang G."/>
            <person name="Qian W."/>
            <person name="Fan W."/>
        </authorList>
    </citation>
    <scope>NUCLEOTIDE SEQUENCE [LARGE SCALE GENOMIC DNA]</scope>
    <source>
        <strain evidence="2">SZHN2017</strain>
        <tissue evidence="2">Muscle</tissue>
    </source>
</reference>
<feature type="compositionally biased region" description="Basic and acidic residues" evidence="1">
    <location>
        <begin position="191"/>
        <end position="203"/>
    </location>
</feature>
<feature type="compositionally biased region" description="Polar residues" evidence="1">
    <location>
        <begin position="167"/>
        <end position="190"/>
    </location>
</feature>
<organism evidence="2 3">
    <name type="scientific">Pomacea canaliculata</name>
    <name type="common">Golden apple snail</name>
    <dbReference type="NCBI Taxonomy" id="400727"/>
    <lineage>
        <taxon>Eukaryota</taxon>
        <taxon>Metazoa</taxon>
        <taxon>Spiralia</taxon>
        <taxon>Lophotrochozoa</taxon>
        <taxon>Mollusca</taxon>
        <taxon>Gastropoda</taxon>
        <taxon>Caenogastropoda</taxon>
        <taxon>Architaenioglossa</taxon>
        <taxon>Ampullarioidea</taxon>
        <taxon>Ampullariidae</taxon>
        <taxon>Pomacea</taxon>
    </lineage>
</organism>
<feature type="compositionally biased region" description="Polar residues" evidence="1">
    <location>
        <begin position="471"/>
        <end position="487"/>
    </location>
</feature>
<feature type="region of interest" description="Disordered" evidence="1">
    <location>
        <begin position="609"/>
        <end position="649"/>
    </location>
</feature>
<keyword evidence="3" id="KW-1185">Reference proteome</keyword>
<evidence type="ECO:0000313" key="2">
    <source>
        <dbReference type="EMBL" id="PVD18940.1"/>
    </source>
</evidence>
<feature type="compositionally biased region" description="Basic and acidic residues" evidence="1">
    <location>
        <begin position="150"/>
        <end position="162"/>
    </location>
</feature>
<feature type="region of interest" description="Disordered" evidence="1">
    <location>
        <begin position="470"/>
        <end position="492"/>
    </location>
</feature>
<sequence>MSEQGEAFEKWKKLINTSKVGSSNQKVINSEADSVTPPPPPPAPVSPTPPKKYKWARAEGGIWKKVYLSDSALDIIALDGDECINEKPSTDEIMTESVSKAGVENESEAEEPIIEFPSVLEMSKRFELAAEKEGHVNVRVPGKRSVGRSDNSKEKLSVDFAHRPRSRSTTPTFPQGTDSRSEEATSSNALKRSEEAHAGKEIKLNAGNDSAGAIASGDTVTTEPSRQLEKRSQNVCVVPDNREAPVAARTNDSDGLHADEGNSIVVVASSLSDSRGRDVWFTPRLIAHSTCDDKEEGVAAACITEGSRHIAHDSSTPINISTDPMYNFAPSEKLVRPTLFSTGQPTSRRSHELYSGDERVNRGDLIEEHLHSLQLGRDKDSLTMTLTDAGDAWHDTGSICQADMKSQSQATEISSCIVKDAFQSSEAVSEYNTKGRSLHTDKDQVTHILLPTPTYFAGGNKQQDEKARVKVTSSSATRAPIQSSSACKASAEPSLYDSVQTVPFEKFQSHHRTKVQSGSHREVKAHERTLHLFANARESLEEEPRQGAWLKDSMTAESDISTRCVPDEVTWEKTDGDAADKARDMRTDTITDTSSVLWKSRRIASATVVDSSGRGAVPGQRPAETRTKKTTPHKDQEMNGGECTSLRKPLSPRLSVSEGFKRFQKTRGTPWGQQYLNRGDTRISSRSSMAASNWHLLFAKVTASAVKEQVPAPTCDRSSVDEDVWKRQESSVVECQPHSQENANTGVDVVDGTHTVSEEKCVDVLQQTSSKQEEPSCLEKNDAQTSTCKMILKFLTKKILGSKLHFVRRS</sequence>
<name>A0A2T7NCP3_POMCA</name>
<accession>A0A2T7NCP3</accession>
<feature type="region of interest" description="Disordered" evidence="1">
    <location>
        <begin position="86"/>
        <end position="112"/>
    </location>
</feature>
<comment type="caution">
    <text evidence="2">The sequence shown here is derived from an EMBL/GenBank/DDBJ whole genome shotgun (WGS) entry which is preliminary data.</text>
</comment>
<dbReference type="EMBL" id="PZQS01000014">
    <property type="protein sequence ID" value="PVD18940.1"/>
    <property type="molecule type" value="Genomic_DNA"/>
</dbReference>
<gene>
    <name evidence="2" type="ORF">C0Q70_21499</name>
</gene>
<feature type="region of interest" description="Disordered" evidence="1">
    <location>
        <begin position="20"/>
        <end position="51"/>
    </location>
</feature>
<feature type="compositionally biased region" description="Pro residues" evidence="1">
    <location>
        <begin position="36"/>
        <end position="50"/>
    </location>
</feature>
<protein>
    <submittedName>
        <fullName evidence="2">Uncharacterized protein</fullName>
    </submittedName>
</protein>
<evidence type="ECO:0000256" key="1">
    <source>
        <dbReference type="SAM" id="MobiDB-lite"/>
    </source>
</evidence>
<dbReference type="AlphaFoldDB" id="A0A2T7NCP3"/>
<feature type="compositionally biased region" description="Basic and acidic residues" evidence="1">
    <location>
        <begin position="623"/>
        <end position="637"/>
    </location>
</feature>
<proteinExistence type="predicted"/>
<feature type="compositionally biased region" description="Polar residues" evidence="1">
    <location>
        <begin position="20"/>
        <end position="33"/>
    </location>
</feature>